<dbReference type="Proteomes" id="UP001055303">
    <property type="component" value="Unassembled WGS sequence"/>
</dbReference>
<proteinExistence type="predicted"/>
<gene>
    <name evidence="1" type="ORF">IFDJLNFL_1092</name>
    <name evidence="2" type="ORF">MTDSW087_04948</name>
</gene>
<protein>
    <submittedName>
        <fullName evidence="2">Uncharacterized protein</fullName>
    </submittedName>
</protein>
<accession>A0A564G3X9</accession>
<name>A0A564G3X9_9HYPH</name>
<dbReference type="RefSeq" id="WP_144767612.1">
    <property type="nucleotide sequence ID" value="NZ_BPQI01000021.1"/>
</dbReference>
<reference evidence="2 3" key="1">
    <citation type="submission" date="2019-06" db="EMBL/GenBank/DDBJ databases">
        <authorList>
            <person name="Rodrigo-Torres L."/>
            <person name="Arahal R. D."/>
            <person name="Lucena T."/>
        </authorList>
    </citation>
    <scope>NUCLEOTIDE SEQUENCE [LARGE SCALE GENOMIC DNA]</scope>
    <source>
        <strain evidence="2 3">SW08-7</strain>
    </source>
</reference>
<dbReference type="Proteomes" id="UP000401717">
    <property type="component" value="Unassembled WGS sequence"/>
</dbReference>
<evidence type="ECO:0000313" key="4">
    <source>
        <dbReference type="Proteomes" id="UP001055303"/>
    </source>
</evidence>
<dbReference type="EMBL" id="BPQI01000021">
    <property type="protein sequence ID" value="GJD55208.1"/>
    <property type="molecule type" value="Genomic_DNA"/>
</dbReference>
<evidence type="ECO:0000313" key="1">
    <source>
        <dbReference type="EMBL" id="GJD55208.1"/>
    </source>
</evidence>
<reference evidence="1" key="3">
    <citation type="submission" date="2021-08" db="EMBL/GenBank/DDBJ databases">
        <authorList>
            <person name="Tani A."/>
            <person name="Ola A."/>
            <person name="Ogura Y."/>
            <person name="Katsura K."/>
            <person name="Hayashi T."/>
        </authorList>
    </citation>
    <scope>NUCLEOTIDE SEQUENCE</scope>
    <source>
        <strain evidence="1">DSM 22415</strain>
    </source>
</reference>
<organism evidence="2 3">
    <name type="scientific">Methylobacterium dankookense</name>
    <dbReference type="NCBI Taxonomy" id="560405"/>
    <lineage>
        <taxon>Bacteria</taxon>
        <taxon>Pseudomonadati</taxon>
        <taxon>Pseudomonadota</taxon>
        <taxon>Alphaproteobacteria</taxon>
        <taxon>Hyphomicrobiales</taxon>
        <taxon>Methylobacteriaceae</taxon>
        <taxon>Methylobacterium</taxon>
    </lineage>
</organism>
<evidence type="ECO:0000313" key="2">
    <source>
        <dbReference type="EMBL" id="VUF15213.1"/>
    </source>
</evidence>
<dbReference type="OrthoDB" id="7996746at2"/>
<dbReference type="AlphaFoldDB" id="A0A564G3X9"/>
<evidence type="ECO:0000313" key="3">
    <source>
        <dbReference type="Proteomes" id="UP000401717"/>
    </source>
</evidence>
<reference evidence="1" key="2">
    <citation type="journal article" date="2021" name="Front. Microbiol.">
        <title>Comprehensive Comparative Genomics and Phenotyping of Methylobacterium Species.</title>
        <authorList>
            <person name="Alessa O."/>
            <person name="Ogura Y."/>
            <person name="Fujitani Y."/>
            <person name="Takami H."/>
            <person name="Hayashi T."/>
            <person name="Sahin N."/>
            <person name="Tani A."/>
        </authorList>
    </citation>
    <scope>NUCLEOTIDE SEQUENCE</scope>
    <source>
        <strain evidence="1">DSM 22415</strain>
    </source>
</reference>
<keyword evidence="4" id="KW-1185">Reference proteome</keyword>
<sequence>MSYDVRNLFFIRSDWEIYSTVKDGVIIVRGRPRDSLDTNREPIDGHEITRLDWKGHLYAPAVPLHDDILRLIGRRMCDLVRDALATGYVQAQLDIKKALGL</sequence>
<dbReference type="EMBL" id="CABFVH010000048">
    <property type="protein sequence ID" value="VUF15213.1"/>
    <property type="molecule type" value="Genomic_DNA"/>
</dbReference>